<dbReference type="STRING" id="657387.BH688_01710"/>
<dbReference type="GO" id="GO:1990002">
    <property type="term" value="F:methylglyoxal reductase (NADPH) (acetol producing) activity"/>
    <property type="evidence" value="ECO:0007669"/>
    <property type="project" value="TreeGrafter"/>
</dbReference>
<dbReference type="CDD" id="cd19139">
    <property type="entry name" value="AKR_AKR3F2"/>
    <property type="match status" value="1"/>
</dbReference>
<dbReference type="NCBIfam" id="NF008377">
    <property type="entry name" value="PRK11172.1"/>
    <property type="match status" value="1"/>
</dbReference>
<dbReference type="PANTHER" id="PTHR43827:SF3">
    <property type="entry name" value="NADP-DEPENDENT OXIDOREDUCTASE DOMAIN-CONTAINING PROTEIN"/>
    <property type="match status" value="1"/>
</dbReference>
<evidence type="ECO:0000256" key="3">
    <source>
        <dbReference type="ARBA" id="ARBA00023002"/>
    </source>
</evidence>
<evidence type="ECO:0000313" key="5">
    <source>
        <dbReference type="EMBL" id="QEL10634.1"/>
    </source>
</evidence>
<accession>A0A1S1NX02</accession>
<dbReference type="PANTHER" id="PTHR43827">
    <property type="entry name" value="2,5-DIKETO-D-GLUCONIC ACID REDUCTASE"/>
    <property type="match status" value="1"/>
</dbReference>
<keyword evidence="6" id="KW-1185">Reference proteome</keyword>
<dbReference type="KEGG" id="kuy:FY550_05475"/>
<dbReference type="Gene3D" id="3.20.20.100">
    <property type="entry name" value="NADP-dependent oxidoreductase domain"/>
    <property type="match status" value="1"/>
</dbReference>
<comment type="catalytic activity">
    <reaction evidence="4">
        <text>hydroxyacetone + NADP(+) = methylglyoxal + NADPH + H(+)</text>
        <dbReference type="Rhea" id="RHEA:27986"/>
        <dbReference type="ChEBI" id="CHEBI:15378"/>
        <dbReference type="ChEBI" id="CHEBI:17158"/>
        <dbReference type="ChEBI" id="CHEBI:27957"/>
        <dbReference type="ChEBI" id="CHEBI:57783"/>
        <dbReference type="ChEBI" id="CHEBI:58349"/>
    </reaction>
</comment>
<dbReference type="SUPFAM" id="SSF51430">
    <property type="entry name" value="NAD(P)-linked oxidoreductase"/>
    <property type="match status" value="1"/>
</dbReference>
<dbReference type="Pfam" id="PF00248">
    <property type="entry name" value="Aldo_ket_red"/>
    <property type="match status" value="1"/>
</dbReference>
<evidence type="ECO:0000256" key="4">
    <source>
        <dbReference type="ARBA" id="ARBA00049445"/>
    </source>
</evidence>
<protein>
    <submittedName>
        <fullName evidence="5">2,5-didehydrogluconate reductase DkgB</fullName>
        <ecNumber evidence="5">1.1.1.346</ecNumber>
    </submittedName>
</protein>
<dbReference type="EC" id="1.1.1.346" evidence="5"/>
<gene>
    <name evidence="5" type="primary">dkgB</name>
    <name evidence="5" type="ORF">FY550_05475</name>
</gene>
<dbReference type="PROSITE" id="PS00798">
    <property type="entry name" value="ALDOKETO_REDUCTASE_1"/>
    <property type="match status" value="1"/>
</dbReference>
<reference evidence="5 6" key="1">
    <citation type="submission" date="2019-08" db="EMBL/GenBank/DDBJ databases">
        <title>Complete genome sequence of Kushneria sp. YCWA18, a halophilic phosphate-solubilizing bacterium isolated from Daqiao saltern in China.</title>
        <authorList>
            <person name="Du G.-X."/>
            <person name="Qu L.-Y."/>
        </authorList>
    </citation>
    <scope>NUCLEOTIDE SEQUENCE [LARGE SCALE GENOMIC DNA]</scope>
    <source>
        <strain evidence="5 6">YCWA18</strain>
    </source>
</reference>
<dbReference type="FunFam" id="3.20.20.100:FF:000002">
    <property type="entry name" value="2,5-diketo-D-gluconic acid reductase A"/>
    <property type="match status" value="1"/>
</dbReference>
<dbReference type="InterPro" id="IPR018170">
    <property type="entry name" value="Aldo/ket_reductase_CS"/>
</dbReference>
<dbReference type="EMBL" id="CP043420">
    <property type="protein sequence ID" value="QEL10634.1"/>
    <property type="molecule type" value="Genomic_DNA"/>
</dbReference>
<sequence>MLPSIGLGTYKLKGEEVIDSVTNALELGYRHIDTAQMYDNEREVGRAIADSGVPRDDIFLTTKVWTDRFRHDDLIASLHESLERLGTEYVDLVLLHWPSPNGEVPMAESMAALVEAKRQGLTRHIGVSNFTNAQLDEALNLEGGDQIITNQVEVHPFLANRKVVDHCEARGVKVTGYMPLARGRVMEDDTLKAIAEEQNATPAQIALAWVASRDIVVIPSSTRREHLESNMEAMKISLTADEMTRIDELDRGERIANPSFAPEWDE</sequence>
<evidence type="ECO:0000256" key="1">
    <source>
        <dbReference type="ARBA" id="ARBA00007905"/>
    </source>
</evidence>
<dbReference type="PROSITE" id="PS00062">
    <property type="entry name" value="ALDOKETO_REDUCTASE_2"/>
    <property type="match status" value="1"/>
</dbReference>
<comment type="similarity">
    <text evidence="1">Belongs to the aldo/keto reductase family.</text>
</comment>
<dbReference type="GO" id="GO:0051596">
    <property type="term" value="P:methylglyoxal catabolic process"/>
    <property type="evidence" value="ECO:0007669"/>
    <property type="project" value="TreeGrafter"/>
</dbReference>
<dbReference type="PIRSF" id="PIRSF000097">
    <property type="entry name" value="AKR"/>
    <property type="match status" value="1"/>
</dbReference>
<dbReference type="AlphaFoldDB" id="A0A1S1NX02"/>
<name>A0A1S1NX02_9GAMM</name>
<dbReference type="OrthoDB" id="9804790at2"/>
<keyword evidence="2" id="KW-0521">NADP</keyword>
<dbReference type="InterPro" id="IPR036812">
    <property type="entry name" value="NAD(P)_OxRdtase_dom_sf"/>
</dbReference>
<keyword evidence="3 5" id="KW-0560">Oxidoreductase</keyword>
<dbReference type="PRINTS" id="PR00069">
    <property type="entry name" value="ALDKETRDTASE"/>
</dbReference>
<dbReference type="InterPro" id="IPR020471">
    <property type="entry name" value="AKR"/>
</dbReference>
<evidence type="ECO:0000256" key="2">
    <source>
        <dbReference type="ARBA" id="ARBA00022857"/>
    </source>
</evidence>
<dbReference type="RefSeq" id="WP_070976408.1">
    <property type="nucleotide sequence ID" value="NZ_CP043420.1"/>
</dbReference>
<dbReference type="InterPro" id="IPR023210">
    <property type="entry name" value="NADP_OxRdtase_dom"/>
</dbReference>
<evidence type="ECO:0000313" key="6">
    <source>
        <dbReference type="Proteomes" id="UP000322553"/>
    </source>
</evidence>
<dbReference type="Proteomes" id="UP000322553">
    <property type="component" value="Chromosome"/>
</dbReference>
<organism evidence="5 6">
    <name type="scientific">Kushneria phosphatilytica</name>
    <dbReference type="NCBI Taxonomy" id="657387"/>
    <lineage>
        <taxon>Bacteria</taxon>
        <taxon>Pseudomonadati</taxon>
        <taxon>Pseudomonadota</taxon>
        <taxon>Gammaproteobacteria</taxon>
        <taxon>Oceanospirillales</taxon>
        <taxon>Halomonadaceae</taxon>
        <taxon>Kushneria</taxon>
    </lineage>
</organism>
<proteinExistence type="inferred from homology"/>